<dbReference type="GO" id="GO:0016020">
    <property type="term" value="C:membrane"/>
    <property type="evidence" value="ECO:0007669"/>
    <property type="project" value="TreeGrafter"/>
</dbReference>
<evidence type="ECO:0000256" key="1">
    <source>
        <dbReference type="ARBA" id="ARBA00005439"/>
    </source>
</evidence>
<dbReference type="GO" id="GO:0003743">
    <property type="term" value="F:translation initiation factor activity"/>
    <property type="evidence" value="ECO:0007669"/>
    <property type="project" value="UniProtKB-UniRule"/>
</dbReference>
<dbReference type="Pfam" id="PF00707">
    <property type="entry name" value="IF3_C"/>
    <property type="match status" value="1"/>
</dbReference>
<dbReference type="InterPro" id="IPR036787">
    <property type="entry name" value="T_IF-3_N_sf"/>
</dbReference>
<evidence type="ECO:0000256" key="2">
    <source>
        <dbReference type="ARBA" id="ARBA00022490"/>
    </source>
</evidence>
<comment type="function">
    <text evidence="5">IF-3 binds to the 30S ribosomal subunit and shifts the equilibrium between 70S ribosomes and their 50S and 30S subunits in favor of the free subunits, thus enhancing the availability of 30S subunits on which protein synthesis initiation begins.</text>
</comment>
<feature type="region of interest" description="Disordered" evidence="7">
    <location>
        <begin position="179"/>
        <end position="226"/>
    </location>
</feature>
<evidence type="ECO:0000313" key="10">
    <source>
        <dbReference type="EMBL" id="KAB2933286.1"/>
    </source>
</evidence>
<comment type="similarity">
    <text evidence="1 5">Belongs to the IF-3 family.</text>
</comment>
<evidence type="ECO:0000256" key="6">
    <source>
        <dbReference type="NCBIfam" id="TIGR00168"/>
    </source>
</evidence>
<comment type="subunit">
    <text evidence="5">Monomer.</text>
</comment>
<dbReference type="InterPro" id="IPR019814">
    <property type="entry name" value="Translation_initiation_fac_3_N"/>
</dbReference>
<comment type="caution">
    <text evidence="10">The sequence shown here is derived from an EMBL/GenBank/DDBJ whole genome shotgun (WGS) entry which is preliminary data.</text>
</comment>
<sequence length="226" mass="25449">MAKRFQPPRREIEKLPRINRQITTPKVRVVIDGKGVDLMDTREAIRLAEDSGLDLVEVSAGQDPPVCKIIDFGKWRFDQQKKKKLQAKNQHVVEIKEIKFKPKIGDHDYEIKRKRAVEFLEEGDKVKVSLRFRGREIAHPEIGMALVHRFLKDVEGLASPESPPRMDGRQIVCVVAPAAAAKKKPEKSDKPAEKFEKAEKAGPEKAPAAQNDKKAVDPAAPVQNLD</sequence>
<keyword evidence="2 5" id="KW-0963">Cytoplasm</keyword>
<dbReference type="AlphaFoldDB" id="A0A833H2C7"/>
<dbReference type="HAMAP" id="MF_00080">
    <property type="entry name" value="IF_3"/>
    <property type="match status" value="1"/>
</dbReference>
<gene>
    <name evidence="5" type="primary">infC</name>
    <name evidence="10" type="ORF">F9K24_08025</name>
</gene>
<comment type="subcellular location">
    <subcellularLocation>
        <location evidence="5">Cytoplasm</location>
    </subcellularLocation>
</comment>
<evidence type="ECO:0000256" key="3">
    <source>
        <dbReference type="ARBA" id="ARBA00022540"/>
    </source>
</evidence>
<dbReference type="FunFam" id="3.30.110.10:FF:000001">
    <property type="entry name" value="Translation initiation factor IF-3"/>
    <property type="match status" value="1"/>
</dbReference>
<reference evidence="10 11" key="1">
    <citation type="submission" date="2019-10" db="EMBL/GenBank/DDBJ databases">
        <title>Extracellular Electron Transfer in a Candidatus Methanoperedens spp. Enrichment Culture.</title>
        <authorList>
            <person name="Berger S."/>
            <person name="Rangel Shaw D."/>
            <person name="Berben T."/>
            <person name="In 'T Zandt M."/>
            <person name="Frank J."/>
            <person name="Reimann J."/>
            <person name="Jetten M.S.M."/>
            <person name="Welte C.U."/>
        </authorList>
    </citation>
    <scope>NUCLEOTIDE SEQUENCE [LARGE SCALE GENOMIC DNA]</scope>
    <source>
        <strain evidence="10">SB12</strain>
    </source>
</reference>
<feature type="domain" description="Translation initiation factor 3 N-terminal" evidence="9">
    <location>
        <begin position="18"/>
        <end position="84"/>
    </location>
</feature>
<name>A0A833H2C7_9LEPT</name>
<dbReference type="GO" id="GO:0032790">
    <property type="term" value="P:ribosome disassembly"/>
    <property type="evidence" value="ECO:0007669"/>
    <property type="project" value="TreeGrafter"/>
</dbReference>
<evidence type="ECO:0000259" key="8">
    <source>
        <dbReference type="Pfam" id="PF00707"/>
    </source>
</evidence>
<dbReference type="SUPFAM" id="SSF55200">
    <property type="entry name" value="Translation initiation factor IF3, C-terminal domain"/>
    <property type="match status" value="1"/>
</dbReference>
<dbReference type="PANTHER" id="PTHR10938:SF0">
    <property type="entry name" value="TRANSLATION INITIATION FACTOR IF-3, MITOCHONDRIAL"/>
    <property type="match status" value="1"/>
</dbReference>
<feature type="domain" description="Translation initiation factor 3 C-terminal" evidence="8">
    <location>
        <begin position="93"/>
        <end position="177"/>
    </location>
</feature>
<dbReference type="Gene3D" id="3.10.20.80">
    <property type="entry name" value="Translation initiation factor 3 (IF-3), N-terminal domain"/>
    <property type="match status" value="1"/>
</dbReference>
<keyword evidence="4 5" id="KW-0648">Protein biosynthesis</keyword>
<dbReference type="GO" id="GO:0005829">
    <property type="term" value="C:cytosol"/>
    <property type="evidence" value="ECO:0007669"/>
    <property type="project" value="TreeGrafter"/>
</dbReference>
<proteinExistence type="inferred from homology"/>
<evidence type="ECO:0000259" key="9">
    <source>
        <dbReference type="Pfam" id="PF05198"/>
    </source>
</evidence>
<organism evidence="10 11">
    <name type="scientific">Leptonema illini</name>
    <dbReference type="NCBI Taxonomy" id="183"/>
    <lineage>
        <taxon>Bacteria</taxon>
        <taxon>Pseudomonadati</taxon>
        <taxon>Spirochaetota</taxon>
        <taxon>Spirochaetia</taxon>
        <taxon>Leptospirales</taxon>
        <taxon>Leptospiraceae</taxon>
        <taxon>Leptonema</taxon>
    </lineage>
</organism>
<dbReference type="Pfam" id="PF05198">
    <property type="entry name" value="IF3_N"/>
    <property type="match status" value="1"/>
</dbReference>
<evidence type="ECO:0000313" key="11">
    <source>
        <dbReference type="Proteomes" id="UP000460298"/>
    </source>
</evidence>
<accession>A0A833H2C7</accession>
<evidence type="ECO:0000256" key="5">
    <source>
        <dbReference type="HAMAP-Rule" id="MF_00080"/>
    </source>
</evidence>
<dbReference type="Proteomes" id="UP000460298">
    <property type="component" value="Unassembled WGS sequence"/>
</dbReference>
<dbReference type="Gene3D" id="3.30.110.10">
    <property type="entry name" value="Translation initiation factor 3 (IF-3), C-terminal domain"/>
    <property type="match status" value="1"/>
</dbReference>
<dbReference type="InterPro" id="IPR036788">
    <property type="entry name" value="T_IF-3_C_sf"/>
</dbReference>
<evidence type="ECO:0000256" key="4">
    <source>
        <dbReference type="ARBA" id="ARBA00022917"/>
    </source>
</evidence>
<dbReference type="EMBL" id="WBUI01000006">
    <property type="protein sequence ID" value="KAB2933286.1"/>
    <property type="molecule type" value="Genomic_DNA"/>
</dbReference>
<protein>
    <recommendedName>
        <fullName evidence="5 6">Translation initiation factor IF-3</fullName>
    </recommendedName>
</protein>
<feature type="compositionally biased region" description="Basic and acidic residues" evidence="7">
    <location>
        <begin position="186"/>
        <end position="203"/>
    </location>
</feature>
<dbReference type="GO" id="GO:0043022">
    <property type="term" value="F:ribosome binding"/>
    <property type="evidence" value="ECO:0007669"/>
    <property type="project" value="TreeGrafter"/>
</dbReference>
<dbReference type="PANTHER" id="PTHR10938">
    <property type="entry name" value="TRANSLATION INITIATION FACTOR IF-3"/>
    <property type="match status" value="1"/>
</dbReference>
<keyword evidence="3 5" id="KW-0396">Initiation factor</keyword>
<dbReference type="InterPro" id="IPR001288">
    <property type="entry name" value="Translation_initiation_fac_3"/>
</dbReference>
<evidence type="ECO:0000256" key="7">
    <source>
        <dbReference type="SAM" id="MobiDB-lite"/>
    </source>
</evidence>
<dbReference type="NCBIfam" id="TIGR00168">
    <property type="entry name" value="infC"/>
    <property type="match status" value="1"/>
</dbReference>
<dbReference type="SUPFAM" id="SSF54364">
    <property type="entry name" value="Translation initiation factor IF3, N-terminal domain"/>
    <property type="match status" value="1"/>
</dbReference>
<dbReference type="InterPro" id="IPR019815">
    <property type="entry name" value="Translation_initiation_fac_3_C"/>
</dbReference>